<comment type="caution">
    <text evidence="6">The sequence shown here is derived from an EMBL/GenBank/DDBJ whole genome shotgun (WGS) entry which is preliminary data.</text>
</comment>
<dbReference type="Gene3D" id="3.40.850.10">
    <property type="entry name" value="Kinesin motor domain"/>
    <property type="match status" value="1"/>
</dbReference>
<keyword evidence="3" id="KW-0547">Nucleotide-binding</keyword>
<dbReference type="SUPFAM" id="SSF49879">
    <property type="entry name" value="SMAD/FHA domain"/>
    <property type="match status" value="1"/>
</dbReference>
<feature type="domain" description="Kinesin motor" evidence="5">
    <location>
        <begin position="153"/>
        <end position="492"/>
    </location>
</feature>
<feature type="region of interest" description="Disordered" evidence="4">
    <location>
        <begin position="935"/>
        <end position="963"/>
    </location>
</feature>
<gene>
    <name evidence="6" type="ORF">PGLA2088_LOCUS37210</name>
</gene>
<evidence type="ECO:0000256" key="1">
    <source>
        <dbReference type="ARBA" id="ARBA00023054"/>
    </source>
</evidence>
<name>A0A813L102_POLGL</name>
<feature type="compositionally biased region" description="Low complexity" evidence="4">
    <location>
        <begin position="1050"/>
        <end position="1081"/>
    </location>
</feature>
<feature type="region of interest" description="Disordered" evidence="4">
    <location>
        <begin position="1009"/>
        <end position="1141"/>
    </location>
</feature>
<dbReference type="InterPro" id="IPR036961">
    <property type="entry name" value="Kinesin_motor_dom_sf"/>
</dbReference>
<dbReference type="InterPro" id="IPR008984">
    <property type="entry name" value="SMAD_FHA_dom_sf"/>
</dbReference>
<sequence length="1733" mass="187071">MSSWQVRQQGSRASSRSRQCSFGSGHPTIAVLTQPPRSERAGVRFQSTPRDSNSSIPRGSGTRQFGSGGSLRANHRRADRPSFDGDHRLPGYGGSVSSSTSRGKAPTTAKQQGDVPLRDGRDSVGVVGVDSDVHDAGGRRGRLASVGDEVPQAVSVCVRVRPMSSMESAEGQSKVVHVELDKPGGLSLTSPQKRHRRVEPFLFDTVLPDSAGQSDVYRMLGEPVVMGVADGYHGCIFAYGQTGSGKSHTMFGGPDEARGLIPRIAEGLFQELGSKVAGQNIVKVSYLELYNEQARDLLNPSVGEAANQALVVREHPQVGVFVEGLTRSAVSSAEDLLRLVDFGHKIRVVGCTNMNASSSRSHAVVTIHVEQVLPSSSGQKVRRHAQLHAVDLAGSERMKNAGENAMRQAESKKINVSLLALGQIIQKLASRGAKRGSSAVHIPYRDSKLTFLLSQSLMGNCRTAMLACVSPASGNQNLTDSTLRFAASVMKIHTRPVRNEEIQGDLVRTLHAQVEALRRQLEESAQSHDSRRELEDQLQSEHWLQDQLSASWEEQQARSRADDTQRRKTLKSLGLAASWSGEAEANYPYVVNVCDDPLLSGRLTYKLTPGEKPLRVGSDPSCEVRVDGLGAEPELCTLQCRDSRTVEISVSALLLSGSPMSEDILGSTLGRRRPSLRKGSLFGERAPMVTVNGLPLQGTKQLVHGDMIRAGRTKCFQVVIPEAAGHGKDDDASFLEECLAAEGAGTFGKEFLAHLREHFGLERTKRVFRKLKDLRALVDEANDITDDLRGGESHELIFKEQVLMDASSKEEDPAIVVTLSRTERPDEVSQDGPVFGDERGRSELMAVWTFSHFRHRLEVMRDLYEEISARDVPWGQSGDLDPWQEEQTVPILDIGCEGNGTWPSLAEVLFPGALTENGALAQSSSAPPFAFQADEPELQSTTETRPLHADPGSLEKLADPGAVERRREMTMLLQTMPRLEEELAKAVATRERQNKELLSVRRELEEMKALYRPSSPRGPPVRRAGGDAASPPFAAPGSGASTPRASEPRASASGQAAHSAAHSASASAAPSAPASGLESSSPEQALSALRLKSPRRSSGTKVQWAPAGWSALAQSPRSRPASAKAQGAKGSRGRASSASAPEVAVWLSAPRRIEDVVAPDADPKEAPGLSSSLLAEEGEILMREDSSSSSPSFFASLLSAVLHEPASASASSRFGSGSFLNSARGRRRARASQEQSLETGLLVAFVLVHVGAQLCSASLPCFVNLFDRNFAARPIIMQVQFFHDTDGILWSRMLEALQRFAGQCELPDQHISTKDLVGGITSIRSLSSSSSAGQEEGTSLGALKAAAEETAAFYSAAVVQQTVAQLARWAGQLPALFPDGLPMLDQGVSPSSPLSLSLTRRQCAALLAASLFRALPPTDSQQAVCSGWLPDFDLSFVLARAKEKTLCLLCYFVRVTTSSEAYLNEVVSFARRSVDGQALGSDFWRAFLRDSPLGPAEISDGCIEHSWGNLQADFANKYLGGGALHGGNVQEEIRFAICPECFVGMLFCSKMLPNEAIYIVGTQQFSNYTGYGGSFRFSGPYQEQESIHRADARNRRGPCIVAFDALCHPGEKQYSEQLIIRELVKAFVACQGDPEENSGERQNGFATGNWGCGVFGGDPQLKSMIQWIAASAAGRDLVYHPFGDKRVDGLQAVIQALRSRKASCSDLYELLQGNRPNTTFQRILAADGNCTKL</sequence>
<dbReference type="PANTHER" id="PTHR47968">
    <property type="entry name" value="CENTROMERE PROTEIN E"/>
    <property type="match status" value="1"/>
</dbReference>
<dbReference type="Proteomes" id="UP000626109">
    <property type="component" value="Unassembled WGS sequence"/>
</dbReference>
<dbReference type="Pfam" id="PF00225">
    <property type="entry name" value="Kinesin"/>
    <property type="match status" value="1"/>
</dbReference>
<accession>A0A813L102</accession>
<dbReference type="SUPFAM" id="SSF52540">
    <property type="entry name" value="P-loop containing nucleoside triphosphate hydrolases"/>
    <property type="match status" value="1"/>
</dbReference>
<feature type="compositionally biased region" description="Low complexity" evidence="4">
    <location>
        <begin position="1121"/>
        <end position="1140"/>
    </location>
</feature>
<dbReference type="Gene3D" id="2.60.200.20">
    <property type="match status" value="1"/>
</dbReference>
<protein>
    <recommendedName>
        <fullName evidence="5">Kinesin motor domain-containing protein</fullName>
    </recommendedName>
</protein>
<dbReference type="SMART" id="SM00129">
    <property type="entry name" value="KISc"/>
    <property type="match status" value="1"/>
</dbReference>
<evidence type="ECO:0000256" key="4">
    <source>
        <dbReference type="SAM" id="MobiDB-lite"/>
    </source>
</evidence>
<evidence type="ECO:0000313" key="7">
    <source>
        <dbReference type="Proteomes" id="UP000626109"/>
    </source>
</evidence>
<keyword evidence="2 3" id="KW-0505">Motor protein</keyword>
<dbReference type="InterPro" id="IPR027417">
    <property type="entry name" value="P-loop_NTPase"/>
</dbReference>
<feature type="compositionally biased region" description="Low complexity" evidence="4">
    <location>
        <begin position="1021"/>
        <end position="1041"/>
    </location>
</feature>
<dbReference type="GO" id="GO:0003777">
    <property type="term" value="F:microtubule motor activity"/>
    <property type="evidence" value="ECO:0007669"/>
    <property type="project" value="InterPro"/>
</dbReference>
<dbReference type="Pfam" id="PF05028">
    <property type="entry name" value="PARG_cat_C"/>
    <property type="match status" value="1"/>
</dbReference>
<keyword evidence="3" id="KW-0067">ATP-binding</keyword>
<proteinExistence type="inferred from homology"/>
<feature type="compositionally biased region" description="Polar residues" evidence="4">
    <location>
        <begin position="45"/>
        <end position="65"/>
    </location>
</feature>
<dbReference type="Pfam" id="PF20811">
    <property type="entry name" value="PARG_cat_N"/>
    <property type="match status" value="1"/>
</dbReference>
<evidence type="ECO:0000259" key="5">
    <source>
        <dbReference type="PROSITE" id="PS50067"/>
    </source>
</evidence>
<feature type="binding site" evidence="3">
    <location>
        <begin position="240"/>
        <end position="247"/>
    </location>
    <ligand>
        <name>ATP</name>
        <dbReference type="ChEBI" id="CHEBI:30616"/>
    </ligand>
</feature>
<feature type="compositionally biased region" description="Low complexity" evidence="4">
    <location>
        <begin position="1"/>
        <end position="19"/>
    </location>
</feature>
<dbReference type="CDD" id="cd00106">
    <property type="entry name" value="KISc"/>
    <property type="match status" value="1"/>
</dbReference>
<dbReference type="GO" id="GO:0006282">
    <property type="term" value="P:regulation of DNA repair"/>
    <property type="evidence" value="ECO:0007669"/>
    <property type="project" value="InterPro"/>
</dbReference>
<dbReference type="PROSITE" id="PS50067">
    <property type="entry name" value="KINESIN_MOTOR_2"/>
    <property type="match status" value="1"/>
</dbReference>
<dbReference type="GO" id="GO:0008017">
    <property type="term" value="F:microtubule binding"/>
    <property type="evidence" value="ECO:0007669"/>
    <property type="project" value="InterPro"/>
</dbReference>
<evidence type="ECO:0000256" key="3">
    <source>
        <dbReference type="PROSITE-ProRule" id="PRU00283"/>
    </source>
</evidence>
<dbReference type="PRINTS" id="PR00380">
    <property type="entry name" value="KINESINHEAVY"/>
</dbReference>
<dbReference type="EMBL" id="CAJNNW010032406">
    <property type="protein sequence ID" value="CAE8712852.1"/>
    <property type="molecule type" value="Genomic_DNA"/>
</dbReference>
<dbReference type="GO" id="GO:0005524">
    <property type="term" value="F:ATP binding"/>
    <property type="evidence" value="ECO:0007669"/>
    <property type="project" value="UniProtKB-UniRule"/>
</dbReference>
<reference evidence="6" key="1">
    <citation type="submission" date="2021-02" db="EMBL/GenBank/DDBJ databases">
        <authorList>
            <person name="Dougan E. K."/>
            <person name="Rhodes N."/>
            <person name="Thang M."/>
            <person name="Chan C."/>
        </authorList>
    </citation>
    <scope>NUCLEOTIDE SEQUENCE</scope>
</reference>
<dbReference type="GO" id="GO:0007018">
    <property type="term" value="P:microtubule-based movement"/>
    <property type="evidence" value="ECO:0007669"/>
    <property type="project" value="InterPro"/>
</dbReference>
<evidence type="ECO:0000313" key="6">
    <source>
        <dbReference type="EMBL" id="CAE8712852.1"/>
    </source>
</evidence>
<comment type="similarity">
    <text evidence="3">Belongs to the TRAFAC class myosin-kinesin ATPase superfamily. Kinesin family.</text>
</comment>
<feature type="region of interest" description="Disordered" evidence="4">
    <location>
        <begin position="1"/>
        <end position="121"/>
    </location>
</feature>
<dbReference type="InterPro" id="IPR001752">
    <property type="entry name" value="Kinesin_motor_dom"/>
</dbReference>
<dbReference type="InterPro" id="IPR046372">
    <property type="entry name" value="PARG_cat_C"/>
</dbReference>
<feature type="compositionally biased region" description="Basic and acidic residues" evidence="4">
    <location>
        <begin position="79"/>
        <end position="89"/>
    </location>
</feature>
<organism evidence="6 7">
    <name type="scientific">Polarella glacialis</name>
    <name type="common">Dinoflagellate</name>
    <dbReference type="NCBI Taxonomy" id="89957"/>
    <lineage>
        <taxon>Eukaryota</taxon>
        <taxon>Sar</taxon>
        <taxon>Alveolata</taxon>
        <taxon>Dinophyceae</taxon>
        <taxon>Suessiales</taxon>
        <taxon>Suessiaceae</taxon>
        <taxon>Polarella</taxon>
    </lineage>
</organism>
<evidence type="ECO:0000256" key="2">
    <source>
        <dbReference type="ARBA" id="ARBA00023175"/>
    </source>
</evidence>
<dbReference type="InterPro" id="IPR027640">
    <property type="entry name" value="Kinesin-like_fam"/>
</dbReference>
<keyword evidence="1" id="KW-0175">Coiled coil</keyword>
<dbReference type="InterPro" id="IPR048362">
    <property type="entry name" value="PARG_helical"/>
</dbReference>
<dbReference type="PANTHER" id="PTHR47968:SF75">
    <property type="entry name" value="CENTROMERE-ASSOCIATED PROTEIN E"/>
    <property type="match status" value="1"/>
</dbReference>
<dbReference type="GO" id="GO:0004649">
    <property type="term" value="F:poly(ADP-ribose) glycohydrolase activity"/>
    <property type="evidence" value="ECO:0007669"/>
    <property type="project" value="InterPro"/>
</dbReference>